<dbReference type="CDD" id="cd00041">
    <property type="entry name" value="CUB"/>
    <property type="match status" value="1"/>
</dbReference>
<keyword evidence="8" id="KW-1185">Reference proteome</keyword>
<proteinExistence type="predicted"/>
<dbReference type="SMART" id="SM00042">
    <property type="entry name" value="CUB"/>
    <property type="match status" value="1"/>
</dbReference>
<dbReference type="Pfam" id="PF00431">
    <property type="entry name" value="CUB"/>
    <property type="match status" value="1"/>
</dbReference>
<sequence>MSLSSVLLVAIMGLGVSKASLLVPSPRVDALSCGATTMSPGERVIIQSPNFPSNYNVDDRCQYELTCTPKESTYLEFICPTFQLESSADCTSDRLVLASKGDRQEKCGSDSPDGTVTADGWARLTFFSNAQTTSKGFRCYVWCREQTTTSTTTTSTTTTPTTTTPTTTTPTTTTPTTTTPTTTTPITTTPTTTTPTTTTPTTTTPTTSTPTTTPTTSPAC</sequence>
<evidence type="ECO:0000256" key="4">
    <source>
        <dbReference type="SAM" id="MobiDB-lite"/>
    </source>
</evidence>
<evidence type="ECO:0000256" key="3">
    <source>
        <dbReference type="PROSITE-ProRule" id="PRU00059"/>
    </source>
</evidence>
<feature type="chain" id="PRO_5043050673" description="CUB domain-containing protein" evidence="5">
    <location>
        <begin position="20"/>
        <end position="220"/>
    </location>
</feature>
<comment type="caution">
    <text evidence="3">Lacks conserved residue(s) required for the propagation of feature annotation.</text>
</comment>
<comment type="caution">
    <text evidence="7">The sequence shown here is derived from an EMBL/GenBank/DDBJ whole genome shotgun (WGS) entry which is preliminary data.</text>
</comment>
<name>A0AAN8WVP9_HALRR</name>
<keyword evidence="1" id="KW-0677">Repeat</keyword>
<feature type="domain" description="CUB" evidence="6">
    <location>
        <begin position="33"/>
        <end position="144"/>
    </location>
</feature>
<keyword evidence="2 3" id="KW-1015">Disulfide bond</keyword>
<dbReference type="Proteomes" id="UP001381693">
    <property type="component" value="Unassembled WGS sequence"/>
</dbReference>
<evidence type="ECO:0000313" key="7">
    <source>
        <dbReference type="EMBL" id="KAK7073185.1"/>
    </source>
</evidence>
<gene>
    <name evidence="7" type="ORF">SK128_005699</name>
</gene>
<feature type="disulfide bond" evidence="3">
    <location>
        <begin position="90"/>
        <end position="107"/>
    </location>
</feature>
<evidence type="ECO:0000256" key="1">
    <source>
        <dbReference type="ARBA" id="ARBA00022737"/>
    </source>
</evidence>
<dbReference type="SUPFAM" id="SSF49854">
    <property type="entry name" value="Spermadhesin, CUB domain"/>
    <property type="match status" value="1"/>
</dbReference>
<feature type="signal peptide" evidence="5">
    <location>
        <begin position="1"/>
        <end position="19"/>
    </location>
</feature>
<dbReference type="InterPro" id="IPR000859">
    <property type="entry name" value="CUB_dom"/>
</dbReference>
<dbReference type="PROSITE" id="PS01180">
    <property type="entry name" value="CUB"/>
    <property type="match status" value="1"/>
</dbReference>
<dbReference type="Gene3D" id="2.60.120.290">
    <property type="entry name" value="Spermadhesin, CUB domain"/>
    <property type="match status" value="1"/>
</dbReference>
<feature type="region of interest" description="Disordered" evidence="4">
    <location>
        <begin position="151"/>
        <end position="220"/>
    </location>
</feature>
<dbReference type="EMBL" id="JAXCGZ010013243">
    <property type="protein sequence ID" value="KAK7073185.1"/>
    <property type="molecule type" value="Genomic_DNA"/>
</dbReference>
<dbReference type="AlphaFoldDB" id="A0AAN8WVP9"/>
<protein>
    <recommendedName>
        <fullName evidence="6">CUB domain-containing protein</fullName>
    </recommendedName>
</protein>
<dbReference type="PANTHER" id="PTHR24251">
    <property type="entry name" value="OVOCHYMASE-RELATED"/>
    <property type="match status" value="1"/>
</dbReference>
<evidence type="ECO:0000256" key="5">
    <source>
        <dbReference type="SAM" id="SignalP"/>
    </source>
</evidence>
<reference evidence="7 8" key="1">
    <citation type="submission" date="2023-11" db="EMBL/GenBank/DDBJ databases">
        <title>Halocaridina rubra genome assembly.</title>
        <authorList>
            <person name="Smith C."/>
        </authorList>
    </citation>
    <scope>NUCLEOTIDE SEQUENCE [LARGE SCALE GENOMIC DNA]</scope>
    <source>
        <strain evidence="7">EP-1</strain>
        <tissue evidence="7">Whole</tissue>
    </source>
</reference>
<accession>A0AAN8WVP9</accession>
<dbReference type="InterPro" id="IPR035914">
    <property type="entry name" value="Sperma_CUB_dom_sf"/>
</dbReference>
<keyword evidence="5" id="KW-0732">Signal</keyword>
<evidence type="ECO:0000313" key="8">
    <source>
        <dbReference type="Proteomes" id="UP001381693"/>
    </source>
</evidence>
<evidence type="ECO:0000256" key="2">
    <source>
        <dbReference type="ARBA" id="ARBA00023157"/>
    </source>
</evidence>
<evidence type="ECO:0000259" key="6">
    <source>
        <dbReference type="PROSITE" id="PS01180"/>
    </source>
</evidence>
<organism evidence="7 8">
    <name type="scientific">Halocaridina rubra</name>
    <name type="common">Hawaiian red shrimp</name>
    <dbReference type="NCBI Taxonomy" id="373956"/>
    <lineage>
        <taxon>Eukaryota</taxon>
        <taxon>Metazoa</taxon>
        <taxon>Ecdysozoa</taxon>
        <taxon>Arthropoda</taxon>
        <taxon>Crustacea</taxon>
        <taxon>Multicrustacea</taxon>
        <taxon>Malacostraca</taxon>
        <taxon>Eumalacostraca</taxon>
        <taxon>Eucarida</taxon>
        <taxon>Decapoda</taxon>
        <taxon>Pleocyemata</taxon>
        <taxon>Caridea</taxon>
        <taxon>Atyoidea</taxon>
        <taxon>Atyidae</taxon>
        <taxon>Halocaridina</taxon>
    </lineage>
</organism>